<proteinExistence type="inferred from homology"/>
<evidence type="ECO:0000313" key="7">
    <source>
        <dbReference type="EMBL" id="MUN38595.1"/>
    </source>
</evidence>
<comment type="subcellular location">
    <subcellularLocation>
        <location evidence="1">Membrane</location>
        <topology evidence="1">Multi-pass membrane protein</topology>
    </subcellularLocation>
</comment>
<evidence type="ECO:0000256" key="4">
    <source>
        <dbReference type="ARBA" id="ARBA00022989"/>
    </source>
</evidence>
<dbReference type="InterPro" id="IPR051633">
    <property type="entry name" value="AceTr"/>
</dbReference>
<dbReference type="Pfam" id="PF01184">
    <property type="entry name" value="Gpr1_Fun34_YaaH"/>
    <property type="match status" value="1"/>
</dbReference>
<sequence length="208" mass="21978">MADTEAGRLPVRAPERIAPAGGIADPGPLGLAAFALTTFVLSCVNAGILEVGTKSVVLGLALFYGGLAQFAAGMWEFRKDNTFGALAFTSYGAFWLAFAGILFFYKPTGATADQATHAVGVFLLGWTIFTAYMTIASLRVSGAVAAVFVFLTATFVFLTIGDLTVNENMTKVGGYLGLLTAVLAWYTSFATVTNSTWKRTVMPTWPIG</sequence>
<feature type="transmembrane region" description="Helical" evidence="6">
    <location>
        <begin position="172"/>
        <end position="192"/>
    </location>
</feature>
<feature type="transmembrane region" description="Helical" evidence="6">
    <location>
        <begin position="117"/>
        <end position="135"/>
    </location>
</feature>
<evidence type="ECO:0000256" key="5">
    <source>
        <dbReference type="ARBA" id="ARBA00023136"/>
    </source>
</evidence>
<dbReference type="AlphaFoldDB" id="A0A7K1L2U7"/>
<feature type="transmembrane region" description="Helical" evidence="6">
    <location>
        <begin position="56"/>
        <end position="77"/>
    </location>
</feature>
<comment type="similarity">
    <text evidence="2">Belongs to the acetate uptake transporter (AceTr) (TC 2.A.96) family.</text>
</comment>
<dbReference type="Proteomes" id="UP000432015">
    <property type="component" value="Unassembled WGS sequence"/>
</dbReference>
<reference evidence="7 8" key="1">
    <citation type="submission" date="2019-11" db="EMBL/GenBank/DDBJ databases">
        <authorList>
            <person name="Cao P."/>
        </authorList>
    </citation>
    <scope>NUCLEOTIDE SEQUENCE [LARGE SCALE GENOMIC DNA]</scope>
    <source>
        <strain evidence="7 8">NEAU-AAG5</strain>
    </source>
</reference>
<dbReference type="InterPro" id="IPR000791">
    <property type="entry name" value="Gpr1/Fun34/SatP-like"/>
</dbReference>
<evidence type="ECO:0000256" key="1">
    <source>
        <dbReference type="ARBA" id="ARBA00004141"/>
    </source>
</evidence>
<evidence type="ECO:0000256" key="6">
    <source>
        <dbReference type="SAM" id="Phobius"/>
    </source>
</evidence>
<dbReference type="PANTHER" id="PTHR31123">
    <property type="entry name" value="ACCUMULATION OF DYADS PROTEIN 2-RELATED"/>
    <property type="match status" value="1"/>
</dbReference>
<feature type="transmembrane region" description="Helical" evidence="6">
    <location>
        <begin position="29"/>
        <end position="49"/>
    </location>
</feature>
<feature type="transmembrane region" description="Helical" evidence="6">
    <location>
        <begin position="141"/>
        <end position="160"/>
    </location>
</feature>
<keyword evidence="8" id="KW-1185">Reference proteome</keyword>
<evidence type="ECO:0000256" key="3">
    <source>
        <dbReference type="ARBA" id="ARBA00022692"/>
    </source>
</evidence>
<protein>
    <recommendedName>
        <fullName evidence="9">Inner membrane protein YaaH</fullName>
    </recommendedName>
</protein>
<name>A0A7K1L2U7_9ACTN</name>
<comment type="caution">
    <text evidence="7">The sequence shown here is derived from an EMBL/GenBank/DDBJ whole genome shotgun (WGS) entry which is preliminary data.</text>
</comment>
<evidence type="ECO:0000256" key="2">
    <source>
        <dbReference type="ARBA" id="ARBA00005587"/>
    </source>
</evidence>
<dbReference type="GO" id="GO:0015123">
    <property type="term" value="F:acetate transmembrane transporter activity"/>
    <property type="evidence" value="ECO:0007669"/>
    <property type="project" value="TreeGrafter"/>
</dbReference>
<dbReference type="NCBIfam" id="NF038013">
    <property type="entry name" value="AceTr_1"/>
    <property type="match status" value="1"/>
</dbReference>
<dbReference type="PANTHER" id="PTHR31123:SF1">
    <property type="entry name" value="ACCUMULATION OF DYADS PROTEIN 2-RELATED"/>
    <property type="match status" value="1"/>
</dbReference>
<accession>A0A7K1L2U7</accession>
<keyword evidence="4 6" id="KW-1133">Transmembrane helix</keyword>
<gene>
    <name evidence="7" type="ORF">GNZ18_18580</name>
</gene>
<dbReference type="GO" id="GO:0005886">
    <property type="term" value="C:plasma membrane"/>
    <property type="evidence" value="ECO:0007669"/>
    <property type="project" value="TreeGrafter"/>
</dbReference>
<dbReference type="EMBL" id="WOFH01000006">
    <property type="protein sequence ID" value="MUN38595.1"/>
    <property type="molecule type" value="Genomic_DNA"/>
</dbReference>
<keyword evidence="5 6" id="KW-0472">Membrane</keyword>
<dbReference type="RefSeq" id="WP_156217767.1">
    <property type="nucleotide sequence ID" value="NZ_WOFH01000006.1"/>
</dbReference>
<evidence type="ECO:0000313" key="8">
    <source>
        <dbReference type="Proteomes" id="UP000432015"/>
    </source>
</evidence>
<organism evidence="7 8">
    <name type="scientific">Actinomadura litoris</name>
    <dbReference type="NCBI Taxonomy" id="2678616"/>
    <lineage>
        <taxon>Bacteria</taxon>
        <taxon>Bacillati</taxon>
        <taxon>Actinomycetota</taxon>
        <taxon>Actinomycetes</taxon>
        <taxon>Streptosporangiales</taxon>
        <taxon>Thermomonosporaceae</taxon>
        <taxon>Actinomadura</taxon>
    </lineage>
</organism>
<feature type="transmembrane region" description="Helical" evidence="6">
    <location>
        <begin position="83"/>
        <end position="105"/>
    </location>
</feature>
<keyword evidence="3 6" id="KW-0812">Transmembrane</keyword>
<evidence type="ECO:0008006" key="9">
    <source>
        <dbReference type="Google" id="ProtNLM"/>
    </source>
</evidence>